<evidence type="ECO:0000256" key="2">
    <source>
        <dbReference type="SAM" id="SignalP"/>
    </source>
</evidence>
<organism evidence="4 5">
    <name type="scientific">Alienimonas californiensis</name>
    <dbReference type="NCBI Taxonomy" id="2527989"/>
    <lineage>
        <taxon>Bacteria</taxon>
        <taxon>Pseudomonadati</taxon>
        <taxon>Planctomycetota</taxon>
        <taxon>Planctomycetia</taxon>
        <taxon>Planctomycetales</taxon>
        <taxon>Planctomycetaceae</taxon>
        <taxon>Alienimonas</taxon>
    </lineage>
</organism>
<keyword evidence="1" id="KW-0378">Hydrolase</keyword>
<dbReference type="InterPro" id="IPR005181">
    <property type="entry name" value="SASA"/>
</dbReference>
<dbReference type="SUPFAM" id="SSF52266">
    <property type="entry name" value="SGNH hydrolase"/>
    <property type="match status" value="1"/>
</dbReference>
<dbReference type="PANTHER" id="PTHR22901:SF0">
    <property type="entry name" value="SIALATE O-ACETYLESTERASE"/>
    <property type="match status" value="1"/>
</dbReference>
<name>A0A517P6C8_9PLAN</name>
<dbReference type="KEGG" id="acaf:CA12_10140"/>
<dbReference type="Pfam" id="PF03629">
    <property type="entry name" value="SASA"/>
    <property type="match status" value="2"/>
</dbReference>
<gene>
    <name evidence="4" type="ORF">CA12_10140</name>
</gene>
<evidence type="ECO:0000313" key="4">
    <source>
        <dbReference type="EMBL" id="QDT14934.1"/>
    </source>
</evidence>
<dbReference type="PANTHER" id="PTHR22901">
    <property type="entry name" value="SIALATE O-ACETYLESTERASE"/>
    <property type="match status" value="1"/>
</dbReference>
<dbReference type="Proteomes" id="UP000318741">
    <property type="component" value="Chromosome"/>
</dbReference>
<keyword evidence="2" id="KW-0732">Signal</keyword>
<evidence type="ECO:0000259" key="3">
    <source>
        <dbReference type="Pfam" id="PF03629"/>
    </source>
</evidence>
<feature type="domain" description="Sialate O-acetylesterase" evidence="3">
    <location>
        <begin position="298"/>
        <end position="404"/>
    </location>
</feature>
<feature type="signal peptide" evidence="2">
    <location>
        <begin position="1"/>
        <end position="25"/>
    </location>
</feature>
<evidence type="ECO:0000256" key="1">
    <source>
        <dbReference type="ARBA" id="ARBA00022801"/>
    </source>
</evidence>
<dbReference type="InterPro" id="IPR039329">
    <property type="entry name" value="SIAE"/>
</dbReference>
<dbReference type="Gene3D" id="3.40.50.1110">
    <property type="entry name" value="SGNH hydrolase"/>
    <property type="match status" value="1"/>
</dbReference>
<protein>
    <recommendedName>
        <fullName evidence="3">Sialate O-acetylesterase domain-containing protein</fullName>
    </recommendedName>
</protein>
<accession>A0A517P6C8</accession>
<keyword evidence="5" id="KW-1185">Reference proteome</keyword>
<proteinExistence type="predicted"/>
<feature type="chain" id="PRO_5021782120" description="Sialate O-acetylesterase domain-containing protein" evidence="2">
    <location>
        <begin position="26"/>
        <end position="537"/>
    </location>
</feature>
<dbReference type="InterPro" id="IPR013783">
    <property type="entry name" value="Ig-like_fold"/>
</dbReference>
<reference evidence="4 5" key="1">
    <citation type="submission" date="2019-02" db="EMBL/GenBank/DDBJ databases">
        <title>Deep-cultivation of Planctomycetes and their phenomic and genomic characterization uncovers novel biology.</title>
        <authorList>
            <person name="Wiegand S."/>
            <person name="Jogler M."/>
            <person name="Boedeker C."/>
            <person name="Pinto D."/>
            <person name="Vollmers J."/>
            <person name="Rivas-Marin E."/>
            <person name="Kohn T."/>
            <person name="Peeters S.H."/>
            <person name="Heuer A."/>
            <person name="Rast P."/>
            <person name="Oberbeckmann S."/>
            <person name="Bunk B."/>
            <person name="Jeske O."/>
            <person name="Meyerdierks A."/>
            <person name="Storesund J.E."/>
            <person name="Kallscheuer N."/>
            <person name="Luecker S."/>
            <person name="Lage O.M."/>
            <person name="Pohl T."/>
            <person name="Merkel B.J."/>
            <person name="Hornburger P."/>
            <person name="Mueller R.-W."/>
            <person name="Bruemmer F."/>
            <person name="Labrenz M."/>
            <person name="Spormann A.M."/>
            <person name="Op den Camp H."/>
            <person name="Overmann J."/>
            <person name="Amann R."/>
            <person name="Jetten M.S.M."/>
            <person name="Mascher T."/>
            <person name="Medema M.H."/>
            <person name="Devos D.P."/>
            <person name="Kaster A.-K."/>
            <person name="Ovreas L."/>
            <person name="Rohde M."/>
            <person name="Galperin M.Y."/>
            <person name="Jogler C."/>
        </authorList>
    </citation>
    <scope>NUCLEOTIDE SEQUENCE [LARGE SCALE GENOMIC DNA]</scope>
    <source>
        <strain evidence="4 5">CA12</strain>
    </source>
</reference>
<dbReference type="OrthoDB" id="9795554at2"/>
<sequence length="537" mass="57723" precursor="true">MTRFLAPGSLCPALLLAGLAAPAAAEVTPAPIFGDHMVLQSDRPVPVFGLTEPGGKVNVAATVVTDAPPADVINERPVATATADENGRWSVTVGPFKAETKLTLIVTDADAEAANAEGDADTADRKVYTDVLAGDVWLCSGQSNMAWGLNNTLDADREIQSAKNDEIRLFTVPRQSVREPKTTLASEAQWQVLSPESAKGFSAVGYYFGKTIQGETGRPVGLINSSWGGTPSEAWTREESLKTLKTAPPLLERWEKIDEGFAAAEASGKEWTNRQTPTNPHHPGNLNNGMIAPLVPFALKGAIWYQGESNAGRAEQYDEIFPAMIEDWREQFGQNLPFFWVQLANFRAPTDDANAGSDWAELREAQDKTLDELPDVGQAVILDVGEAKDIHPRNKKDVGERLALAALETVYDMDAAGQLSPRVADVKMDGRTATVTFDVDGDSLQIRRDESIGADVAAPGEALGFAVAGPDKKFHWAKAELTGPNTVKVTAPEGVSEIAAVRYGWSDNPKVTLFNTRGLPAAPFRTDDWPGVTAGNY</sequence>
<evidence type="ECO:0000313" key="5">
    <source>
        <dbReference type="Proteomes" id="UP000318741"/>
    </source>
</evidence>
<dbReference type="EMBL" id="CP036265">
    <property type="protein sequence ID" value="QDT14934.1"/>
    <property type="molecule type" value="Genomic_DNA"/>
</dbReference>
<dbReference type="AlphaFoldDB" id="A0A517P6C8"/>
<dbReference type="GO" id="GO:0005975">
    <property type="term" value="P:carbohydrate metabolic process"/>
    <property type="evidence" value="ECO:0007669"/>
    <property type="project" value="TreeGrafter"/>
</dbReference>
<dbReference type="Gene3D" id="2.60.40.10">
    <property type="entry name" value="Immunoglobulins"/>
    <property type="match status" value="1"/>
</dbReference>
<dbReference type="RefSeq" id="WP_145357783.1">
    <property type="nucleotide sequence ID" value="NZ_CP036265.1"/>
</dbReference>
<dbReference type="InterPro" id="IPR036514">
    <property type="entry name" value="SGNH_hydro_sf"/>
</dbReference>
<feature type="domain" description="Sialate O-acetylesterase" evidence="3">
    <location>
        <begin position="134"/>
        <end position="240"/>
    </location>
</feature>
<dbReference type="GO" id="GO:0001681">
    <property type="term" value="F:sialate O-acetylesterase activity"/>
    <property type="evidence" value="ECO:0007669"/>
    <property type="project" value="InterPro"/>
</dbReference>